<feature type="chain" id="PRO_5015984918" evidence="1">
    <location>
        <begin position="20"/>
        <end position="201"/>
    </location>
</feature>
<evidence type="ECO:0000313" key="3">
    <source>
        <dbReference type="Proteomes" id="UP000248882"/>
    </source>
</evidence>
<evidence type="ECO:0000256" key="1">
    <source>
        <dbReference type="SAM" id="SignalP"/>
    </source>
</evidence>
<feature type="signal peptide" evidence="1">
    <location>
        <begin position="1"/>
        <end position="19"/>
    </location>
</feature>
<keyword evidence="3" id="KW-1185">Reference proteome</keyword>
<dbReference type="AlphaFoldDB" id="A0A2W7R3N4"/>
<dbReference type="InterPro" id="IPR011250">
    <property type="entry name" value="OMP/PagP_B-barrel"/>
</dbReference>
<dbReference type="Proteomes" id="UP000248882">
    <property type="component" value="Unassembled WGS sequence"/>
</dbReference>
<dbReference type="RefSeq" id="WP_111321781.1">
    <property type="nucleotide sequence ID" value="NZ_QKZT01000018.1"/>
</dbReference>
<proteinExistence type="predicted"/>
<reference evidence="2 3" key="1">
    <citation type="submission" date="2018-06" db="EMBL/GenBank/DDBJ databases">
        <title>Genomic Encyclopedia of Archaeal and Bacterial Type Strains, Phase II (KMG-II): from individual species to whole genera.</title>
        <authorList>
            <person name="Goeker M."/>
        </authorList>
    </citation>
    <scope>NUCLEOTIDE SEQUENCE [LARGE SCALE GENOMIC DNA]</scope>
    <source>
        <strain evidence="2 3">DSM 19830</strain>
    </source>
</reference>
<organism evidence="2 3">
    <name type="scientific">Algoriphagus chordae</name>
    <dbReference type="NCBI Taxonomy" id="237019"/>
    <lineage>
        <taxon>Bacteria</taxon>
        <taxon>Pseudomonadati</taxon>
        <taxon>Bacteroidota</taxon>
        <taxon>Cytophagia</taxon>
        <taxon>Cytophagales</taxon>
        <taxon>Cyclobacteriaceae</taxon>
        <taxon>Algoriphagus</taxon>
    </lineage>
</organism>
<evidence type="ECO:0000313" key="2">
    <source>
        <dbReference type="EMBL" id="PZX48689.1"/>
    </source>
</evidence>
<dbReference type="OrthoDB" id="1161695at2"/>
<gene>
    <name evidence="2" type="ORF">LV85_03503</name>
</gene>
<sequence>MKKFFALLVFVAMSQASFAQEAGRFRMVLEAGPAIPKGGGIGMLFNAEPKINVADNMAVGVRFGMAGLAKDVTYYDLTDDYEGDLSMNLSASATFDYFFHREGSKLAPFIGAGYGYYALSNVKVKSDDFTNPDNFGDLSANFKWAPMIRVGLELNKFRMGAEYNFIPSSDLQNASGQVIGEAINQYFAFTFGAFLGGGRWH</sequence>
<dbReference type="Gene3D" id="2.40.160.20">
    <property type="match status" value="1"/>
</dbReference>
<keyword evidence="1" id="KW-0732">Signal</keyword>
<accession>A0A2W7R3N4</accession>
<dbReference type="EMBL" id="QKZT01000018">
    <property type="protein sequence ID" value="PZX48689.1"/>
    <property type="molecule type" value="Genomic_DNA"/>
</dbReference>
<name>A0A2W7R3N4_9BACT</name>
<protein>
    <submittedName>
        <fullName evidence="2">Outer membrane protein W</fullName>
    </submittedName>
</protein>
<dbReference type="SUPFAM" id="SSF56925">
    <property type="entry name" value="OMPA-like"/>
    <property type="match status" value="1"/>
</dbReference>
<comment type="caution">
    <text evidence="2">The sequence shown here is derived from an EMBL/GenBank/DDBJ whole genome shotgun (WGS) entry which is preliminary data.</text>
</comment>